<evidence type="ECO:0000259" key="5">
    <source>
        <dbReference type="Pfam" id="PF02441"/>
    </source>
</evidence>
<organism evidence="6">
    <name type="scientific">mine drainage metagenome</name>
    <dbReference type="NCBI Taxonomy" id="410659"/>
    <lineage>
        <taxon>unclassified sequences</taxon>
        <taxon>metagenomes</taxon>
        <taxon>ecological metagenomes</taxon>
    </lineage>
</organism>
<dbReference type="InterPro" id="IPR036551">
    <property type="entry name" value="Flavin_trans-like"/>
</dbReference>
<keyword evidence="3" id="KW-0288">FMN</keyword>
<dbReference type="HAMAP" id="MF_01984">
    <property type="entry name" value="ubiX_pad"/>
    <property type="match status" value="1"/>
</dbReference>
<keyword evidence="2" id="KW-0285">Flavoprotein</keyword>
<name>T1BP13_9ZZZZ</name>
<dbReference type="Pfam" id="PF02441">
    <property type="entry name" value="Flavoprotein"/>
    <property type="match status" value="1"/>
</dbReference>
<sequence length="197" mass="20637">MPIQLPPEAPLVVGVTGASGAPIAVALLRALSQTDVPVALVVSDGGEAVLRAECDLYARDLTQYADSVYDDGEVAARIASGSTPTRGMAVVPCSGNTLAKIAHGFADTLITRAAQVHLKERRPLVLVPRETPLSLLMLRNLTLSAEAGATVLMAAPPYYLKVATVEGLVNYLAGKVLDVFGIPHQLYVGWKADGPPE</sequence>
<dbReference type="GO" id="GO:0016829">
    <property type="term" value="F:lyase activity"/>
    <property type="evidence" value="ECO:0007669"/>
    <property type="project" value="UniProtKB-KW"/>
</dbReference>
<dbReference type="EC" id="4.1.1.-" evidence="6"/>
<evidence type="ECO:0000313" key="6">
    <source>
        <dbReference type="EMBL" id="EQD74556.1"/>
    </source>
</evidence>
<feature type="domain" description="Flavoprotein" evidence="5">
    <location>
        <begin position="11"/>
        <end position="179"/>
    </location>
</feature>
<dbReference type="InterPro" id="IPR004507">
    <property type="entry name" value="UbiX-like"/>
</dbReference>
<dbReference type="AlphaFoldDB" id="T1BP13"/>
<evidence type="ECO:0000256" key="3">
    <source>
        <dbReference type="ARBA" id="ARBA00022643"/>
    </source>
</evidence>
<evidence type="ECO:0000256" key="2">
    <source>
        <dbReference type="ARBA" id="ARBA00022630"/>
    </source>
</evidence>
<reference evidence="6" key="2">
    <citation type="journal article" date="2014" name="ISME J.">
        <title>Microbial stratification in low pH oxic and suboxic macroscopic growths along an acid mine drainage.</title>
        <authorList>
            <person name="Mendez-Garcia C."/>
            <person name="Mesa V."/>
            <person name="Sprenger R.R."/>
            <person name="Richter M."/>
            <person name="Diez M.S."/>
            <person name="Solano J."/>
            <person name="Bargiela R."/>
            <person name="Golyshina O.V."/>
            <person name="Manteca A."/>
            <person name="Ramos J.L."/>
            <person name="Gallego J.R."/>
            <person name="Llorente I."/>
            <person name="Martins Dos Santos V.A."/>
            <person name="Jensen O.N."/>
            <person name="Pelaez A.I."/>
            <person name="Sanchez J."/>
            <person name="Ferrer M."/>
        </authorList>
    </citation>
    <scope>NUCLEOTIDE SEQUENCE</scope>
</reference>
<proteinExistence type="inferred from homology"/>
<dbReference type="NCBIfam" id="TIGR00421">
    <property type="entry name" value="ubiX_pad"/>
    <property type="match status" value="1"/>
</dbReference>
<dbReference type="Gene3D" id="3.40.50.1950">
    <property type="entry name" value="Flavin prenyltransferase-like"/>
    <property type="match status" value="1"/>
</dbReference>
<evidence type="ECO:0000256" key="4">
    <source>
        <dbReference type="ARBA" id="ARBA00022679"/>
    </source>
</evidence>
<reference evidence="6" key="1">
    <citation type="submission" date="2013-08" db="EMBL/GenBank/DDBJ databases">
        <authorList>
            <person name="Mendez C."/>
            <person name="Richter M."/>
            <person name="Ferrer M."/>
            <person name="Sanchez J."/>
        </authorList>
    </citation>
    <scope>NUCLEOTIDE SEQUENCE</scope>
</reference>
<evidence type="ECO:0000256" key="1">
    <source>
        <dbReference type="ARBA" id="ARBA00022602"/>
    </source>
</evidence>
<keyword evidence="1" id="KW-0637">Prenyltransferase</keyword>
<dbReference type="NCBIfam" id="NF004685">
    <property type="entry name" value="PRK06029.1"/>
    <property type="match status" value="1"/>
</dbReference>
<dbReference type="SUPFAM" id="SSF52507">
    <property type="entry name" value="Homo-oligomeric flavin-containing Cys decarboxylases, HFCD"/>
    <property type="match status" value="1"/>
</dbReference>
<dbReference type="GO" id="GO:0004659">
    <property type="term" value="F:prenyltransferase activity"/>
    <property type="evidence" value="ECO:0007669"/>
    <property type="project" value="UniProtKB-KW"/>
</dbReference>
<keyword evidence="6" id="KW-0456">Lyase</keyword>
<comment type="caution">
    <text evidence="6">The sequence shown here is derived from an EMBL/GenBank/DDBJ whole genome shotgun (WGS) entry which is preliminary data.</text>
</comment>
<accession>T1BP13</accession>
<dbReference type="EMBL" id="AUZY01001556">
    <property type="protein sequence ID" value="EQD74556.1"/>
    <property type="molecule type" value="Genomic_DNA"/>
</dbReference>
<gene>
    <name evidence="6" type="ORF">B1B_02605</name>
</gene>
<keyword evidence="4" id="KW-0808">Transferase</keyword>
<dbReference type="InterPro" id="IPR003382">
    <property type="entry name" value="Flavoprotein"/>
</dbReference>
<protein>
    <submittedName>
        <fullName evidence="6">Phenylacrylic acid decarboxylase</fullName>
        <ecNumber evidence="6">4.1.1.-</ecNumber>
    </submittedName>
</protein>